<proteinExistence type="predicted"/>
<evidence type="ECO:0000256" key="1">
    <source>
        <dbReference type="ARBA" id="ARBA00023015"/>
    </source>
</evidence>
<dbReference type="Proteomes" id="UP000187486">
    <property type="component" value="Unassembled WGS sequence"/>
</dbReference>
<dbReference type="EMBL" id="MQUQ01000008">
    <property type="protein sequence ID" value="OLZ51428.1"/>
    <property type="molecule type" value="Genomic_DNA"/>
</dbReference>
<dbReference type="SMART" id="SM00342">
    <property type="entry name" value="HTH_ARAC"/>
    <property type="match status" value="1"/>
</dbReference>
<evidence type="ECO:0000259" key="4">
    <source>
        <dbReference type="PROSITE" id="PS01124"/>
    </source>
</evidence>
<accession>A0A1R0KTX2</accession>
<keyword evidence="3" id="KW-0804">Transcription</keyword>
<keyword evidence="1" id="KW-0805">Transcription regulation</keyword>
<dbReference type="InterPro" id="IPR018060">
    <property type="entry name" value="HTH_AraC"/>
</dbReference>
<dbReference type="InterPro" id="IPR009057">
    <property type="entry name" value="Homeodomain-like_sf"/>
</dbReference>
<dbReference type="PANTHER" id="PTHR43280">
    <property type="entry name" value="ARAC-FAMILY TRANSCRIPTIONAL REGULATOR"/>
    <property type="match status" value="1"/>
</dbReference>
<name>A0A1R0KTX2_9PSEU</name>
<reference evidence="5 6" key="1">
    <citation type="submission" date="2016-01" db="EMBL/GenBank/DDBJ databases">
        <title>Amycolatopsis coloradensis genome sequencing and assembly.</title>
        <authorList>
            <person name="Mayilraj S."/>
        </authorList>
    </citation>
    <scope>NUCLEOTIDE SEQUENCE [LARGE SCALE GENOMIC DNA]</scope>
    <source>
        <strain evidence="5 6">DSM 44225</strain>
    </source>
</reference>
<dbReference type="PRINTS" id="PR00032">
    <property type="entry name" value="HTHARAC"/>
</dbReference>
<evidence type="ECO:0000313" key="6">
    <source>
        <dbReference type="Proteomes" id="UP000187486"/>
    </source>
</evidence>
<dbReference type="InterPro" id="IPR018062">
    <property type="entry name" value="HTH_AraC-typ_CS"/>
</dbReference>
<keyword evidence="2" id="KW-0238">DNA-binding</keyword>
<dbReference type="PROSITE" id="PS01124">
    <property type="entry name" value="HTH_ARAC_FAMILY_2"/>
    <property type="match status" value="1"/>
</dbReference>
<evidence type="ECO:0000256" key="2">
    <source>
        <dbReference type="ARBA" id="ARBA00023125"/>
    </source>
</evidence>
<dbReference type="STRING" id="76021.BS329_16690"/>
<dbReference type="PROSITE" id="PS00041">
    <property type="entry name" value="HTH_ARAC_FAMILY_1"/>
    <property type="match status" value="1"/>
</dbReference>
<organism evidence="5 6">
    <name type="scientific">Amycolatopsis coloradensis</name>
    <dbReference type="NCBI Taxonomy" id="76021"/>
    <lineage>
        <taxon>Bacteria</taxon>
        <taxon>Bacillati</taxon>
        <taxon>Actinomycetota</taxon>
        <taxon>Actinomycetes</taxon>
        <taxon>Pseudonocardiales</taxon>
        <taxon>Pseudonocardiaceae</taxon>
        <taxon>Amycolatopsis</taxon>
    </lineage>
</organism>
<dbReference type="InterPro" id="IPR020449">
    <property type="entry name" value="Tscrpt_reg_AraC-type_HTH"/>
</dbReference>
<evidence type="ECO:0000313" key="5">
    <source>
        <dbReference type="EMBL" id="OLZ51428.1"/>
    </source>
</evidence>
<dbReference type="SUPFAM" id="SSF46689">
    <property type="entry name" value="Homeodomain-like"/>
    <property type="match status" value="2"/>
</dbReference>
<sequence length="254" mass="27664">MTSSERAVDRAVGYMFENFNEKVTVEDLARVAMFSKFYFTRMFQRVTGISPGRFLTAIRLQEAKRLLLTTSINVIEVSHLVGYSSVGTFSTTFSKAVGVSPTEYRSGGGVAQLRCQSRTSRNSHNPGVVHGKVTAEHPDELGVVFVGVFPGRIPQGRPIKCTVLDRPGHFRIDDVPNGEWYVLSHSLSKDRNEVLRVPVDDDLGLSVGAYGPITVGAGVSCGPVNLTLTPKRMIDPPVVLALLEIRSSILTEAG</sequence>
<evidence type="ECO:0000256" key="3">
    <source>
        <dbReference type="ARBA" id="ARBA00023163"/>
    </source>
</evidence>
<gene>
    <name evidence="5" type="ORF">BS329_16690</name>
</gene>
<dbReference type="GO" id="GO:0003700">
    <property type="term" value="F:DNA-binding transcription factor activity"/>
    <property type="evidence" value="ECO:0007669"/>
    <property type="project" value="InterPro"/>
</dbReference>
<comment type="caution">
    <text evidence="5">The sequence shown here is derived from an EMBL/GenBank/DDBJ whole genome shotgun (WGS) entry which is preliminary data.</text>
</comment>
<dbReference type="Gene3D" id="1.10.10.60">
    <property type="entry name" value="Homeodomain-like"/>
    <property type="match status" value="2"/>
</dbReference>
<dbReference type="GO" id="GO:0043565">
    <property type="term" value="F:sequence-specific DNA binding"/>
    <property type="evidence" value="ECO:0007669"/>
    <property type="project" value="InterPro"/>
</dbReference>
<dbReference type="Pfam" id="PF12833">
    <property type="entry name" value="HTH_18"/>
    <property type="match status" value="1"/>
</dbReference>
<dbReference type="PANTHER" id="PTHR43280:SF28">
    <property type="entry name" value="HTH-TYPE TRANSCRIPTIONAL ACTIVATOR RHAS"/>
    <property type="match status" value="1"/>
</dbReference>
<keyword evidence="6" id="KW-1185">Reference proteome</keyword>
<dbReference type="AlphaFoldDB" id="A0A1R0KTX2"/>
<feature type="domain" description="HTH araC/xylS-type" evidence="4">
    <location>
        <begin position="9"/>
        <end position="107"/>
    </location>
</feature>
<protein>
    <submittedName>
        <fullName evidence="5">AraC family transcriptional regulator</fullName>
    </submittedName>
</protein>